<evidence type="ECO:0000256" key="1">
    <source>
        <dbReference type="ARBA" id="ARBA00038248"/>
    </source>
</evidence>
<feature type="transmembrane region" description="Helical" evidence="2">
    <location>
        <begin position="36"/>
        <end position="54"/>
    </location>
</feature>
<protein>
    <submittedName>
        <fullName evidence="4">HEPN domain-containing protein</fullName>
    </submittedName>
</protein>
<comment type="caution">
    <text evidence="4">The sequence shown here is derived from an EMBL/GenBank/DDBJ whole genome shotgun (WGS) entry which is preliminary data.</text>
</comment>
<dbReference type="PANTHER" id="PTHR36565">
    <property type="entry name" value="UPF0332 PROTEIN TM_1000"/>
    <property type="match status" value="1"/>
</dbReference>
<accession>A0A9D5QCT6</accession>
<organism evidence="4 5">
    <name type="scientific">candidate division WOR-3 bacterium</name>
    <dbReference type="NCBI Taxonomy" id="2052148"/>
    <lineage>
        <taxon>Bacteria</taxon>
        <taxon>Bacteria division WOR-3</taxon>
    </lineage>
</organism>
<dbReference type="Pfam" id="PF05168">
    <property type="entry name" value="HEPN"/>
    <property type="match status" value="1"/>
</dbReference>
<sequence length="123" mass="14140">MTPDQSALLQKARDSLDAARLLAKESYWDFSISRSYYAMFYVALAFLLGENLYFSKHSAVIAAFGKHFVKTDRIQAKYHRYLIESHERRNVGDYSGTSELSGTEASEQIRHAEEFLNLAEHLK</sequence>
<name>A0A9D5QCT6_UNCW3</name>
<evidence type="ECO:0000313" key="4">
    <source>
        <dbReference type="EMBL" id="MBD3364331.1"/>
    </source>
</evidence>
<evidence type="ECO:0000259" key="3">
    <source>
        <dbReference type="Pfam" id="PF05168"/>
    </source>
</evidence>
<keyword evidence="2" id="KW-1133">Transmembrane helix</keyword>
<dbReference type="EMBL" id="WJKJ01000122">
    <property type="protein sequence ID" value="MBD3364331.1"/>
    <property type="molecule type" value="Genomic_DNA"/>
</dbReference>
<keyword evidence="2" id="KW-0472">Membrane</keyword>
<proteinExistence type="inferred from homology"/>
<feature type="domain" description="HEPN" evidence="3">
    <location>
        <begin position="7"/>
        <end position="121"/>
    </location>
</feature>
<dbReference type="InterPro" id="IPR052226">
    <property type="entry name" value="UPF0332_toxin"/>
</dbReference>
<evidence type="ECO:0000256" key="2">
    <source>
        <dbReference type="SAM" id="Phobius"/>
    </source>
</evidence>
<dbReference type="AlphaFoldDB" id="A0A9D5QCT6"/>
<gene>
    <name evidence="4" type="ORF">GF359_03855</name>
</gene>
<reference evidence="4" key="1">
    <citation type="submission" date="2019-11" db="EMBL/GenBank/DDBJ databases">
        <title>Microbial mats filling the niche in hypersaline microbial mats.</title>
        <authorList>
            <person name="Wong H.L."/>
            <person name="Macleod F.I."/>
            <person name="White R.A. III"/>
            <person name="Burns B.P."/>
        </authorList>
    </citation>
    <scope>NUCLEOTIDE SEQUENCE</scope>
    <source>
        <strain evidence="4">Bin_327</strain>
    </source>
</reference>
<dbReference type="Gene3D" id="1.20.120.330">
    <property type="entry name" value="Nucleotidyltransferases domain 2"/>
    <property type="match status" value="1"/>
</dbReference>
<comment type="similarity">
    <text evidence="1">Belongs to the UPF0332 family.</text>
</comment>
<dbReference type="InterPro" id="IPR007842">
    <property type="entry name" value="HEPN_dom"/>
</dbReference>
<keyword evidence="2" id="KW-0812">Transmembrane</keyword>
<dbReference type="PANTHER" id="PTHR36565:SF1">
    <property type="entry name" value="UPF0332 PROTEIN TM_1000"/>
    <property type="match status" value="1"/>
</dbReference>
<evidence type="ECO:0000313" key="5">
    <source>
        <dbReference type="Proteomes" id="UP000630660"/>
    </source>
</evidence>
<dbReference type="Proteomes" id="UP000630660">
    <property type="component" value="Unassembled WGS sequence"/>
</dbReference>